<dbReference type="InterPro" id="IPR001647">
    <property type="entry name" value="HTH_TetR"/>
</dbReference>
<name>A0A4Z0NIX1_9HYPH</name>
<evidence type="ECO:0000256" key="1">
    <source>
        <dbReference type="ARBA" id="ARBA00023015"/>
    </source>
</evidence>
<dbReference type="PANTHER" id="PTHR47506:SF7">
    <property type="entry name" value="TRANSCRIPTIONAL REGULATORY PROTEIN"/>
    <property type="match status" value="1"/>
</dbReference>
<feature type="domain" description="HTH tetR-type" evidence="5">
    <location>
        <begin position="9"/>
        <end position="69"/>
    </location>
</feature>
<evidence type="ECO:0000259" key="5">
    <source>
        <dbReference type="PROSITE" id="PS50977"/>
    </source>
</evidence>
<dbReference type="InterPro" id="IPR011075">
    <property type="entry name" value="TetR_C"/>
</dbReference>
<accession>A0A4Z0NIX1</accession>
<comment type="caution">
    <text evidence="6">The sequence shown here is derived from an EMBL/GenBank/DDBJ whole genome shotgun (WGS) entry which is preliminary data.</text>
</comment>
<dbReference type="AlphaFoldDB" id="A0A4Z0NIX1"/>
<evidence type="ECO:0000256" key="4">
    <source>
        <dbReference type="PROSITE-ProRule" id="PRU00335"/>
    </source>
</evidence>
<evidence type="ECO:0000256" key="3">
    <source>
        <dbReference type="ARBA" id="ARBA00023163"/>
    </source>
</evidence>
<reference evidence="6 7" key="1">
    <citation type="submission" date="2019-04" db="EMBL/GenBank/DDBJ databases">
        <authorList>
            <person name="Feng G."/>
            <person name="Zhu H."/>
        </authorList>
    </citation>
    <scope>NUCLEOTIDE SEQUENCE [LARGE SCALE GENOMIC DNA]</scope>
    <source>
        <strain evidence="6 7">6HR-1</strain>
    </source>
</reference>
<dbReference type="PROSITE" id="PS50977">
    <property type="entry name" value="HTH_TETR_2"/>
    <property type="match status" value="1"/>
</dbReference>
<organism evidence="6 7">
    <name type="scientific">Methylobacterium nonmethylotrophicum</name>
    <dbReference type="NCBI Taxonomy" id="1141884"/>
    <lineage>
        <taxon>Bacteria</taxon>
        <taxon>Pseudomonadati</taxon>
        <taxon>Pseudomonadota</taxon>
        <taxon>Alphaproteobacteria</taxon>
        <taxon>Hyphomicrobiales</taxon>
        <taxon>Methylobacteriaceae</taxon>
        <taxon>Methylobacterium</taxon>
    </lineage>
</organism>
<dbReference type="SUPFAM" id="SSF46689">
    <property type="entry name" value="Homeodomain-like"/>
    <property type="match status" value="1"/>
</dbReference>
<keyword evidence="3" id="KW-0804">Transcription</keyword>
<evidence type="ECO:0000256" key="2">
    <source>
        <dbReference type="ARBA" id="ARBA00023125"/>
    </source>
</evidence>
<dbReference type="GO" id="GO:0003677">
    <property type="term" value="F:DNA binding"/>
    <property type="evidence" value="ECO:0007669"/>
    <property type="project" value="UniProtKB-UniRule"/>
</dbReference>
<sequence length="196" mass="21211">MRYAADHKQQTRERVLQVAATQIRKGGLDSIALAKVMADAGLTHGGFYAHFTSRDALLQASVEQMFATSPYATLQGKGRSPREALDDFVAYYLSAEHRDTRTGGCPLPFLTADAPRMKADVRDYVARAAARLRATVARHLAALGHADPEGEASSCVAEMIGAVILSRAEPDPVRSDAILARTSAAVRRRFNLEANT</sequence>
<dbReference type="RefSeq" id="WP_135418009.1">
    <property type="nucleotide sequence ID" value="NZ_SRLB01000022.1"/>
</dbReference>
<feature type="DNA-binding region" description="H-T-H motif" evidence="4">
    <location>
        <begin position="32"/>
        <end position="51"/>
    </location>
</feature>
<dbReference type="Pfam" id="PF16925">
    <property type="entry name" value="TetR_C_13"/>
    <property type="match status" value="1"/>
</dbReference>
<gene>
    <name evidence="6" type="ORF">EU555_25295</name>
</gene>
<dbReference type="SUPFAM" id="SSF48498">
    <property type="entry name" value="Tetracyclin repressor-like, C-terminal domain"/>
    <property type="match status" value="1"/>
</dbReference>
<dbReference type="InterPro" id="IPR009057">
    <property type="entry name" value="Homeodomain-like_sf"/>
</dbReference>
<dbReference type="OrthoDB" id="9798857at2"/>
<dbReference type="Gene3D" id="1.10.10.60">
    <property type="entry name" value="Homeodomain-like"/>
    <property type="match status" value="1"/>
</dbReference>
<dbReference type="InterPro" id="IPR036271">
    <property type="entry name" value="Tet_transcr_reg_TetR-rel_C_sf"/>
</dbReference>
<keyword evidence="1" id="KW-0805">Transcription regulation</keyword>
<dbReference type="Pfam" id="PF00440">
    <property type="entry name" value="TetR_N"/>
    <property type="match status" value="1"/>
</dbReference>
<keyword evidence="7" id="KW-1185">Reference proteome</keyword>
<evidence type="ECO:0000313" key="7">
    <source>
        <dbReference type="Proteomes" id="UP000297535"/>
    </source>
</evidence>
<protein>
    <submittedName>
        <fullName evidence="6">TetR/AcrR family transcriptional regulator</fullName>
    </submittedName>
</protein>
<dbReference type="Proteomes" id="UP000297535">
    <property type="component" value="Unassembled WGS sequence"/>
</dbReference>
<keyword evidence="2 4" id="KW-0238">DNA-binding</keyword>
<dbReference type="Gene3D" id="1.10.357.10">
    <property type="entry name" value="Tetracycline Repressor, domain 2"/>
    <property type="match status" value="1"/>
</dbReference>
<evidence type="ECO:0000313" key="6">
    <source>
        <dbReference type="EMBL" id="TGD96075.1"/>
    </source>
</evidence>
<proteinExistence type="predicted"/>
<dbReference type="EMBL" id="SRLB01000022">
    <property type="protein sequence ID" value="TGD96075.1"/>
    <property type="molecule type" value="Genomic_DNA"/>
</dbReference>
<dbReference type="PANTHER" id="PTHR47506">
    <property type="entry name" value="TRANSCRIPTIONAL REGULATORY PROTEIN"/>
    <property type="match status" value="1"/>
</dbReference>